<dbReference type="GO" id="GO:0030170">
    <property type="term" value="F:pyridoxal phosphate binding"/>
    <property type="evidence" value="ECO:0007669"/>
    <property type="project" value="TreeGrafter"/>
</dbReference>
<dbReference type="InterPro" id="IPR015424">
    <property type="entry name" value="PyrdxlP-dep_Trfase"/>
</dbReference>
<evidence type="ECO:0008006" key="7">
    <source>
        <dbReference type="Google" id="ProtNLM"/>
    </source>
</evidence>
<reference evidence="5 6" key="2">
    <citation type="journal article" date="2016" name="Environ. Microbiol. Rep.">
        <title>Metagenomic evidence for the presence of phototrophic Gemmatimonadetes bacteria in diverse environments.</title>
        <authorList>
            <person name="Zeng Y."/>
            <person name="Baumbach J."/>
            <person name="Barbosa E.G."/>
            <person name="Azevedo V."/>
            <person name="Zhang C."/>
            <person name="Koblizek M."/>
        </authorList>
    </citation>
    <scope>NUCLEOTIDE SEQUENCE [LARGE SCALE GENOMIC DNA]</scope>
    <source>
        <strain evidence="5 6">AP64</strain>
    </source>
</reference>
<dbReference type="GO" id="GO:0000271">
    <property type="term" value="P:polysaccharide biosynthetic process"/>
    <property type="evidence" value="ECO:0007669"/>
    <property type="project" value="TreeGrafter"/>
</dbReference>
<evidence type="ECO:0000313" key="5">
    <source>
        <dbReference type="EMBL" id="AMW04000.1"/>
    </source>
</evidence>
<evidence type="ECO:0000256" key="2">
    <source>
        <dbReference type="PIRSR" id="PIRSR000390-1"/>
    </source>
</evidence>
<dbReference type="eggNOG" id="COG0399">
    <property type="taxonomic scope" value="Bacteria"/>
</dbReference>
<dbReference type="PANTHER" id="PTHR30244">
    <property type="entry name" value="TRANSAMINASE"/>
    <property type="match status" value="1"/>
</dbReference>
<dbReference type="Gene3D" id="3.40.640.10">
    <property type="entry name" value="Type I PLP-dependent aspartate aminotransferase-like (Major domain)"/>
    <property type="match status" value="1"/>
</dbReference>
<keyword evidence="6" id="KW-1185">Reference proteome</keyword>
<keyword evidence="3 4" id="KW-0663">Pyridoxal phosphate</keyword>
<dbReference type="AlphaFoldDB" id="A0A143BHR9"/>
<dbReference type="Pfam" id="PF01041">
    <property type="entry name" value="DegT_DnrJ_EryC1"/>
    <property type="match status" value="1"/>
</dbReference>
<feature type="active site" description="Proton acceptor" evidence="2">
    <location>
        <position position="182"/>
    </location>
</feature>
<dbReference type="InterPro" id="IPR015422">
    <property type="entry name" value="PyrdxlP-dep_Trfase_small"/>
</dbReference>
<dbReference type="EMBL" id="CP011454">
    <property type="protein sequence ID" value="AMW04000.1"/>
    <property type="molecule type" value="Genomic_DNA"/>
</dbReference>
<dbReference type="KEGG" id="gph:GEMMAAP_02420"/>
<reference evidence="5 6" key="1">
    <citation type="journal article" date="2014" name="Proc. Natl. Acad. Sci. U.S.A.">
        <title>Functional type 2 photosynthetic reaction centers found in the rare bacterial phylum Gemmatimonadetes.</title>
        <authorList>
            <person name="Zeng Y."/>
            <person name="Feng F."/>
            <person name="Medova H."/>
            <person name="Dean J."/>
            <person name="Koblizek M."/>
        </authorList>
    </citation>
    <scope>NUCLEOTIDE SEQUENCE [LARGE SCALE GENOMIC DNA]</scope>
    <source>
        <strain evidence="5 6">AP64</strain>
    </source>
</reference>
<name>A0A143BHR9_9BACT</name>
<evidence type="ECO:0000256" key="4">
    <source>
        <dbReference type="RuleBase" id="RU004508"/>
    </source>
</evidence>
<protein>
    <recommendedName>
        <fullName evidence="7">Aminotransferase DegT</fullName>
    </recommendedName>
</protein>
<organism evidence="5 6">
    <name type="scientific">Gemmatimonas phototrophica</name>
    <dbReference type="NCBI Taxonomy" id="1379270"/>
    <lineage>
        <taxon>Bacteria</taxon>
        <taxon>Pseudomonadati</taxon>
        <taxon>Gemmatimonadota</taxon>
        <taxon>Gemmatimonadia</taxon>
        <taxon>Gemmatimonadales</taxon>
        <taxon>Gemmatimonadaceae</taxon>
        <taxon>Gemmatimonas</taxon>
    </lineage>
</organism>
<dbReference type="Gene3D" id="3.90.1150.10">
    <property type="entry name" value="Aspartate Aminotransferase, domain 1"/>
    <property type="match status" value="1"/>
</dbReference>
<evidence type="ECO:0000313" key="6">
    <source>
        <dbReference type="Proteomes" id="UP000076404"/>
    </source>
</evidence>
<dbReference type="CDD" id="cd00616">
    <property type="entry name" value="AHBA_syn"/>
    <property type="match status" value="1"/>
</dbReference>
<proteinExistence type="inferred from homology"/>
<comment type="similarity">
    <text evidence="1 4">Belongs to the DegT/DnrJ/EryC1 family.</text>
</comment>
<dbReference type="InterPro" id="IPR000653">
    <property type="entry name" value="DegT/StrS_aminotransferase"/>
</dbReference>
<feature type="modified residue" description="N6-(pyridoxal phosphate)lysine" evidence="3">
    <location>
        <position position="182"/>
    </location>
</feature>
<evidence type="ECO:0000256" key="1">
    <source>
        <dbReference type="ARBA" id="ARBA00037999"/>
    </source>
</evidence>
<evidence type="ECO:0000256" key="3">
    <source>
        <dbReference type="PIRSR" id="PIRSR000390-2"/>
    </source>
</evidence>
<dbReference type="SUPFAM" id="SSF53383">
    <property type="entry name" value="PLP-dependent transferases"/>
    <property type="match status" value="1"/>
</dbReference>
<gene>
    <name evidence="5" type="ORF">GEMMAAP_02420</name>
</gene>
<dbReference type="PIRSF" id="PIRSF000390">
    <property type="entry name" value="PLP_StrS"/>
    <property type="match status" value="1"/>
</dbReference>
<dbReference type="Proteomes" id="UP000076404">
    <property type="component" value="Chromosome"/>
</dbReference>
<dbReference type="STRING" id="1379270.GEMMAAP_02420"/>
<dbReference type="RefSeq" id="WP_043580169.1">
    <property type="nucleotide sequence ID" value="NZ_CP011454.1"/>
</dbReference>
<dbReference type="InterPro" id="IPR015421">
    <property type="entry name" value="PyrdxlP-dep_Trfase_major"/>
</dbReference>
<dbReference type="PANTHER" id="PTHR30244:SF34">
    <property type="entry name" value="DTDP-4-AMINO-4,6-DIDEOXYGALACTOSE TRANSAMINASE"/>
    <property type="match status" value="1"/>
</dbReference>
<accession>A0A143BHR9</accession>
<dbReference type="GO" id="GO:0008483">
    <property type="term" value="F:transaminase activity"/>
    <property type="evidence" value="ECO:0007669"/>
    <property type="project" value="TreeGrafter"/>
</dbReference>
<sequence length="392" mass="42797">MNHFPITRAIFDDDDLASIQEPLKSGWVVQGPFVAAFERGFGEWTGAPHAMATTSCTTALQLCMAALGVKPGDEVIVPAFTWVSTANVVEHLGATPVFVDVDLDTFNINPAAIAAAMTPRTVGIIPVHLFGEPAPMDVIMALAATHGLWVVEDAACGFDSWLDGQHVGTFGTFGCFSFHPRKSITTGEGGMVIGGSAEQAALIRTLRDHGASRTDLERHARRHSFLLAEYHHAGFNYRMTDIQGALGTSQLRKASAIMAGRRQAAAWYDALLQGVEWLRPPRRDPRVRHGQQSYVCLFQPEPVTLEAGGRLFDRRNDGMSALESRGVITRQGTHAPPHLDYYTNRYGYRPADFPNAWLAERCTITLPMYAGMTASDCEQVVQALHETFAGTV</sequence>